<sequence>MSEESKSTINEMMAGDGSALSMPPAFVFVNPKSHRRYKKANQDKVDGRTKGAKSMLSRIQSRKKMKEELESQTISEAVPSETERAQKQIGQMKKLNRAKDLQKKRGEAKAKMQNKTKEMDTLMKARMSDFKKKASDQTKKLKKEETEVTTDMITENTAQQDALDVALQVATSELNPTGEASFAKITFGDGSEQNLDNFSAKRIAACYSQLPDEQQTQFRYMLNKDAATYQSALEFAIRNV</sequence>
<dbReference type="EMBL" id="KU686192">
    <property type="protein sequence ID" value="AOV57446.1"/>
    <property type="molecule type" value="Genomic_DNA"/>
</dbReference>
<reference evidence="2 3" key="1">
    <citation type="journal article" date="2016" name="Virology">
        <title>The genomic content and context of auxiliary metabolic genes in marine cyanomyoviruses.</title>
        <authorList>
            <person name="Crummett L.T."/>
            <person name="Puxty R.J."/>
            <person name="Weihe C."/>
            <person name="Marston M.F."/>
            <person name="Martiny J.B."/>
        </authorList>
    </citation>
    <scope>NUCLEOTIDE SEQUENCE [LARGE SCALE GENOMIC DNA]</scope>
    <source>
        <strain evidence="2">0309SB33</strain>
    </source>
</reference>
<name>A0A1D8KFN5_9CAUD</name>
<organism evidence="2 3">
    <name type="scientific">Synechococcus phage S-CAM1</name>
    <dbReference type="NCBI Taxonomy" id="754037"/>
    <lineage>
        <taxon>Viruses</taxon>
        <taxon>Duplodnaviria</taxon>
        <taxon>Heunggongvirae</taxon>
        <taxon>Uroviricota</taxon>
        <taxon>Caudoviricetes</taxon>
        <taxon>Pantevenvirales</taxon>
        <taxon>Kyanoviridae</taxon>
        <taxon>Anaposvirus</taxon>
        <taxon>Anaposvirus socalone</taxon>
    </lineage>
</organism>
<evidence type="ECO:0000313" key="3">
    <source>
        <dbReference type="Proteomes" id="UP000241610"/>
    </source>
</evidence>
<gene>
    <name evidence="2" type="ORF">N330309_191</name>
</gene>
<evidence type="ECO:0000256" key="1">
    <source>
        <dbReference type="SAM" id="MobiDB-lite"/>
    </source>
</evidence>
<feature type="compositionally biased region" description="Basic and acidic residues" evidence="1">
    <location>
        <begin position="97"/>
        <end position="114"/>
    </location>
</feature>
<proteinExistence type="predicted"/>
<evidence type="ECO:0000313" key="2">
    <source>
        <dbReference type="EMBL" id="AOV57446.1"/>
    </source>
</evidence>
<protein>
    <submittedName>
        <fullName evidence="2">Uncharacterized protein</fullName>
    </submittedName>
</protein>
<feature type="region of interest" description="Disordered" evidence="1">
    <location>
        <begin position="1"/>
        <end position="114"/>
    </location>
</feature>
<feature type="compositionally biased region" description="Basic and acidic residues" evidence="1">
    <location>
        <begin position="40"/>
        <end position="49"/>
    </location>
</feature>
<accession>A0A1D8KFN5</accession>
<dbReference type="Proteomes" id="UP000241610">
    <property type="component" value="Segment"/>
</dbReference>